<dbReference type="HOGENOM" id="CLU_021598_2_0_1"/>
<feature type="domain" description="F-box" evidence="1">
    <location>
        <begin position="1"/>
        <end position="47"/>
    </location>
</feature>
<dbReference type="STRING" id="452589.G9NRR1"/>
<evidence type="ECO:0000313" key="3">
    <source>
        <dbReference type="Proteomes" id="UP000005426"/>
    </source>
</evidence>
<dbReference type="InterPro" id="IPR036047">
    <property type="entry name" value="F-box-like_dom_sf"/>
</dbReference>
<gene>
    <name evidence="2" type="ORF">TRIATDRAFT_240842</name>
</gene>
<dbReference type="EMBL" id="ABDG02000022">
    <property type="protein sequence ID" value="EHK46693.1"/>
    <property type="molecule type" value="Genomic_DNA"/>
</dbReference>
<dbReference type="OrthoDB" id="5422579at2759"/>
<keyword evidence="3" id="KW-1185">Reference proteome</keyword>
<proteinExistence type="predicted"/>
<dbReference type="Pfam" id="PF00646">
    <property type="entry name" value="F-box"/>
    <property type="match status" value="1"/>
</dbReference>
<dbReference type="OMA" id="VTEVIWD"/>
<dbReference type="eggNOG" id="ENOG502SJQV">
    <property type="taxonomic scope" value="Eukaryota"/>
</dbReference>
<reference evidence="2 3" key="1">
    <citation type="journal article" date="2011" name="Genome Biol.">
        <title>Comparative genome sequence analysis underscores mycoparasitism as the ancestral life style of Trichoderma.</title>
        <authorList>
            <person name="Kubicek C.P."/>
            <person name="Herrera-Estrella A."/>
            <person name="Seidl-Seiboth V."/>
            <person name="Martinez D.A."/>
            <person name="Druzhinina I.S."/>
            <person name="Thon M."/>
            <person name="Zeilinger S."/>
            <person name="Casas-Flores S."/>
            <person name="Horwitz B.A."/>
            <person name="Mukherjee P.K."/>
            <person name="Mukherjee M."/>
            <person name="Kredics L."/>
            <person name="Alcaraz L.D."/>
            <person name="Aerts A."/>
            <person name="Antal Z."/>
            <person name="Atanasova L."/>
            <person name="Cervantes-Badillo M.G."/>
            <person name="Challacombe J."/>
            <person name="Chertkov O."/>
            <person name="McCluskey K."/>
            <person name="Coulpier F."/>
            <person name="Deshpande N."/>
            <person name="von Doehren H."/>
            <person name="Ebbole D.J."/>
            <person name="Esquivel-Naranjo E.U."/>
            <person name="Fekete E."/>
            <person name="Flipphi M."/>
            <person name="Glaser F."/>
            <person name="Gomez-Rodriguez E.Y."/>
            <person name="Gruber S."/>
            <person name="Han C."/>
            <person name="Henrissat B."/>
            <person name="Hermosa R."/>
            <person name="Hernandez-Onate M."/>
            <person name="Karaffa L."/>
            <person name="Kosti I."/>
            <person name="Le Crom S."/>
            <person name="Lindquist E."/>
            <person name="Lucas S."/>
            <person name="Luebeck M."/>
            <person name="Luebeck P.S."/>
            <person name="Margeot A."/>
            <person name="Metz B."/>
            <person name="Misra M."/>
            <person name="Nevalainen H."/>
            <person name="Omann M."/>
            <person name="Packer N."/>
            <person name="Perrone G."/>
            <person name="Uresti-Rivera E.E."/>
            <person name="Salamov A."/>
            <person name="Schmoll M."/>
            <person name="Seiboth B."/>
            <person name="Shapiro H."/>
            <person name="Sukno S."/>
            <person name="Tamayo-Ramos J.A."/>
            <person name="Tisch D."/>
            <person name="Wiest A."/>
            <person name="Wilkinson H.H."/>
            <person name="Zhang M."/>
            <person name="Coutinho P.M."/>
            <person name="Kenerley C.M."/>
            <person name="Monte E."/>
            <person name="Baker S.E."/>
            <person name="Grigoriev I.V."/>
        </authorList>
    </citation>
    <scope>NUCLEOTIDE SEQUENCE [LARGE SCALE GENOMIC DNA]</scope>
    <source>
        <strain evidence="3">ATCC 20476 / IMI 206040</strain>
    </source>
</reference>
<dbReference type="KEGG" id="tatv:25778468"/>
<dbReference type="Proteomes" id="UP000005426">
    <property type="component" value="Unassembled WGS sequence"/>
</dbReference>
<evidence type="ECO:0000259" key="1">
    <source>
        <dbReference type="PROSITE" id="PS50181"/>
    </source>
</evidence>
<feature type="non-terminal residue" evidence="2">
    <location>
        <position position="470"/>
    </location>
</feature>
<dbReference type="AlphaFoldDB" id="G9NRR1"/>
<dbReference type="PROSITE" id="PS50181">
    <property type="entry name" value="FBOX"/>
    <property type="match status" value="1"/>
</dbReference>
<dbReference type="InterPro" id="IPR001810">
    <property type="entry name" value="F-box_dom"/>
</dbReference>
<protein>
    <recommendedName>
        <fullName evidence="1">F-box domain-containing protein</fullName>
    </recommendedName>
</protein>
<sequence>MELTNLPTELLNAIPLYLTSKDIKNLRLVSKLFSDIPLQLSRVFISANPIDIEVFRSIADHEAYRHSVKEIIWDEARFGNPRSGCDGHEMELREAPREYMNACKENLADILGRRSMYAVHFPSEKAIDEQVKAQMPIFESWLLYCEYADRQNKVLKDGGDIKAFEYGLERFPALERITLTPAAHGTIFNPLYRTPMLRSLPYGFNYTIPRGWPGTYFHLSSEPWETEADKEQWRGFREAIRCLADNKAPSVKELVLDVHQLPTGLTCHFFDSPCREYDQLIDVLRRPGFRRFDLALTAGGQPTVDWMSFRNRRIRRALAEASKDLEHIHLRTDWGEEPDYRTGLDSSGLPYHFTPLLDIFPMEQWPRLRHFGLSKFLVRQNDVMSLLKALPVTIRTIELSFLCFLNDVGSYEALLYEMRDTLDWRNREAAARPKVKIGLEISPEETLYGRAIWFEREVDSFLYKGGPCPF</sequence>
<accession>G9NRR1</accession>
<evidence type="ECO:0000313" key="2">
    <source>
        <dbReference type="EMBL" id="EHK46693.1"/>
    </source>
</evidence>
<dbReference type="SUPFAM" id="SSF81383">
    <property type="entry name" value="F-box domain"/>
    <property type="match status" value="1"/>
</dbReference>
<dbReference type="GeneID" id="25778468"/>
<comment type="caution">
    <text evidence="2">The sequence shown here is derived from an EMBL/GenBank/DDBJ whole genome shotgun (WGS) entry which is preliminary data.</text>
</comment>
<organism evidence="2 3">
    <name type="scientific">Hypocrea atroviridis (strain ATCC 20476 / IMI 206040)</name>
    <name type="common">Trichoderma atroviride</name>
    <dbReference type="NCBI Taxonomy" id="452589"/>
    <lineage>
        <taxon>Eukaryota</taxon>
        <taxon>Fungi</taxon>
        <taxon>Dikarya</taxon>
        <taxon>Ascomycota</taxon>
        <taxon>Pezizomycotina</taxon>
        <taxon>Sordariomycetes</taxon>
        <taxon>Hypocreomycetidae</taxon>
        <taxon>Hypocreales</taxon>
        <taxon>Hypocreaceae</taxon>
        <taxon>Trichoderma</taxon>
    </lineage>
</organism>
<name>G9NRR1_HYPAI</name>